<gene>
    <name evidence="1" type="ORF">EDS130_LOCUS25205</name>
    <name evidence="2" type="ORF">XAT740_LOCUS48786</name>
</gene>
<dbReference type="Proteomes" id="UP000663828">
    <property type="component" value="Unassembled WGS sequence"/>
</dbReference>
<evidence type="ECO:0000313" key="3">
    <source>
        <dbReference type="Proteomes" id="UP000663828"/>
    </source>
</evidence>
<comment type="caution">
    <text evidence="1">The sequence shown here is derived from an EMBL/GenBank/DDBJ whole genome shotgun (WGS) entry which is preliminary data.</text>
</comment>
<evidence type="ECO:0008006" key="5">
    <source>
        <dbReference type="Google" id="ProtNLM"/>
    </source>
</evidence>
<evidence type="ECO:0000313" key="2">
    <source>
        <dbReference type="EMBL" id="CAF1610013.1"/>
    </source>
</evidence>
<organism evidence="1 4">
    <name type="scientific">Adineta ricciae</name>
    <name type="common">Rotifer</name>
    <dbReference type="NCBI Taxonomy" id="249248"/>
    <lineage>
        <taxon>Eukaryota</taxon>
        <taxon>Metazoa</taxon>
        <taxon>Spiralia</taxon>
        <taxon>Gnathifera</taxon>
        <taxon>Rotifera</taxon>
        <taxon>Eurotatoria</taxon>
        <taxon>Bdelloidea</taxon>
        <taxon>Adinetida</taxon>
        <taxon>Adinetidae</taxon>
        <taxon>Adineta</taxon>
    </lineage>
</organism>
<protein>
    <recommendedName>
        <fullName evidence="5">F-box domain-containing protein</fullName>
    </recommendedName>
</protein>
<proteinExistence type="predicted"/>
<dbReference type="InterPro" id="IPR032675">
    <property type="entry name" value="LRR_dom_sf"/>
</dbReference>
<accession>A0A814W6A6</accession>
<dbReference type="EMBL" id="CAJNOJ010000147">
    <property type="protein sequence ID" value="CAF1198189.1"/>
    <property type="molecule type" value="Genomic_DNA"/>
</dbReference>
<dbReference type="SUPFAM" id="SSF52047">
    <property type="entry name" value="RNI-like"/>
    <property type="match status" value="1"/>
</dbReference>
<reference evidence="1" key="1">
    <citation type="submission" date="2021-02" db="EMBL/GenBank/DDBJ databases">
        <authorList>
            <person name="Nowell W R."/>
        </authorList>
    </citation>
    <scope>NUCLEOTIDE SEQUENCE</scope>
</reference>
<dbReference type="Gene3D" id="3.80.10.10">
    <property type="entry name" value="Ribonuclease Inhibitor"/>
    <property type="match status" value="1"/>
</dbReference>
<dbReference type="OrthoDB" id="10031149at2759"/>
<sequence length="361" mass="42454">MNYLTSVRRSTLEIFPDELFLELFSFIQPVDLYRAFRHLNQRLTRILHDIYICMHITSDDDDELHHECLNYFSRQIIYLAIDCHPTRLLYEIDLRPFSNLRSLHLPLPTDEQCSQITPKNFPFLTQLTIHNNGYGSIVFGSNSFPYLVACCIPQIYPDYERTMRPCVTLRSLQLGSCSLQYLLRILPHAPNLTYLDVCLQSSEAQITETDWKHEKLSHLKIKIRKLVPDFEILLKTVPNLSRLEFLWNESSVDRYNRKSFDFTLFSSLLRASLSPLFKRLDIDIHVPKCDENISDIHEIDPVWFSRLSKINIISHDYSFFLTTRKLVTNADNALTTSLLQSTYVTRRNARFNRIKLDKTPK</sequence>
<evidence type="ECO:0000313" key="1">
    <source>
        <dbReference type="EMBL" id="CAF1198189.1"/>
    </source>
</evidence>
<evidence type="ECO:0000313" key="4">
    <source>
        <dbReference type="Proteomes" id="UP000663852"/>
    </source>
</evidence>
<dbReference type="EMBL" id="CAJNOR010007070">
    <property type="protein sequence ID" value="CAF1610013.1"/>
    <property type="molecule type" value="Genomic_DNA"/>
</dbReference>
<name>A0A814W6A6_ADIRI</name>
<dbReference type="Proteomes" id="UP000663852">
    <property type="component" value="Unassembled WGS sequence"/>
</dbReference>
<dbReference type="AlphaFoldDB" id="A0A814W6A6"/>
<keyword evidence="3" id="KW-1185">Reference proteome</keyword>